<dbReference type="PANTHER" id="PTHR43685:SF5">
    <property type="entry name" value="GLYCOSYLTRANSFERASE EPSE-RELATED"/>
    <property type="match status" value="1"/>
</dbReference>
<evidence type="ECO:0000313" key="7">
    <source>
        <dbReference type="Proteomes" id="UP000265742"/>
    </source>
</evidence>
<feature type="compositionally biased region" description="Basic residues" evidence="4">
    <location>
        <begin position="118"/>
        <end position="132"/>
    </location>
</feature>
<gene>
    <name evidence="6" type="ORF">D1781_16815</name>
</gene>
<feature type="region of interest" description="Disordered" evidence="4">
    <location>
        <begin position="213"/>
        <end position="238"/>
    </location>
</feature>
<evidence type="ECO:0000256" key="3">
    <source>
        <dbReference type="ARBA" id="ARBA00022679"/>
    </source>
</evidence>
<sequence>MRGPGDPQRARRPPGRPLRGRRRRRLQPARAAAGGARRPPGPVRAAHRRGRRRQPLGRRLRRGRERVLARGRADPPHAQHRRRRRLRDRHGRRDRAPRPGLDLGHGRRHRADRDRARRAARGRRPPRGRARGQPRGLDRRLGPPDEHAAREPVRPQGGGAGRRRAGRHARPLPLLRVDARVGGAGEGRGPPDRRLLHLERRLRVLDAHAARRPRALRAGERRGAQDEGAGEHRRRPRRAVLLRGAQQDLADGLQPRAEPVREGRLHGLDPAALVPHLPRLPAAPLPPDAAAPRPRRGLRQPAAVERGRAVRPRAGHGGGREGGGTRPAGGVTSPFSLLLPVYGRDDPAQLVRAFRSAVDEQTLRPDEVVIVRDGPVPDGLGATLAELVATSPVPARVLPLEVNVGLADALTAGLAACTHEVVARMDADDVALPDRFAKQLALLDEGYDLVGSGLYEFVDDEAVTIGVRTPPTGEAHIKRYARFHDPFNHPTVVYRRAAVAAAGGYVPVGLMEDYWLFARMLATGARAENLPEPLVKYRVGAGAYKRRGGLKQLGAELRLQRLMRRAGITTNAELVRNVVVRGGYRLVPEALRKVAYRALLQRGFRKGRSA</sequence>
<dbReference type="InterPro" id="IPR050834">
    <property type="entry name" value="Glycosyltransf_2"/>
</dbReference>
<comment type="similarity">
    <text evidence="1">Belongs to the glycosyltransferase 2 family.</text>
</comment>
<proteinExistence type="inferred from homology"/>
<keyword evidence="7" id="KW-1185">Reference proteome</keyword>
<evidence type="ECO:0000256" key="1">
    <source>
        <dbReference type="ARBA" id="ARBA00006739"/>
    </source>
</evidence>
<feature type="compositionally biased region" description="Gly residues" evidence="4">
    <location>
        <begin position="315"/>
        <end position="327"/>
    </location>
</feature>
<feature type="compositionally biased region" description="Basic and acidic residues" evidence="4">
    <location>
        <begin position="136"/>
        <end position="153"/>
    </location>
</feature>
<evidence type="ECO:0000259" key="5">
    <source>
        <dbReference type="Pfam" id="PF00535"/>
    </source>
</evidence>
<dbReference type="OrthoDB" id="4529776at2"/>
<feature type="compositionally biased region" description="Basic residues" evidence="4">
    <location>
        <begin position="78"/>
        <end position="95"/>
    </location>
</feature>
<comment type="caution">
    <text evidence="6">The sequence shown here is derived from an EMBL/GenBank/DDBJ whole genome shotgun (WGS) entry which is preliminary data.</text>
</comment>
<dbReference type="EMBL" id="QXTG01000003">
    <property type="protein sequence ID" value="RIX26681.1"/>
    <property type="molecule type" value="Genomic_DNA"/>
</dbReference>
<feature type="region of interest" description="Disordered" evidence="4">
    <location>
        <begin position="277"/>
        <end position="330"/>
    </location>
</feature>
<dbReference type="PANTHER" id="PTHR43685">
    <property type="entry name" value="GLYCOSYLTRANSFERASE"/>
    <property type="match status" value="1"/>
</dbReference>
<reference evidence="7" key="1">
    <citation type="submission" date="2018-09" db="EMBL/GenBank/DDBJ databases">
        <authorList>
            <person name="Kim I."/>
        </authorList>
    </citation>
    <scope>NUCLEOTIDE SEQUENCE [LARGE SCALE GENOMIC DNA]</scope>
    <source>
        <strain evidence="7">DD4a</strain>
    </source>
</reference>
<dbReference type="InterPro" id="IPR001173">
    <property type="entry name" value="Glyco_trans_2-like"/>
</dbReference>
<accession>A0A3A1TUB8</accession>
<dbReference type="AlphaFoldDB" id="A0A3A1TUB8"/>
<feature type="compositionally biased region" description="Basic and acidic residues" evidence="4">
    <location>
        <begin position="217"/>
        <end position="231"/>
    </location>
</feature>
<dbReference type="Pfam" id="PF00535">
    <property type="entry name" value="Glycos_transf_2"/>
    <property type="match status" value="1"/>
</dbReference>
<dbReference type="GO" id="GO:0016757">
    <property type="term" value="F:glycosyltransferase activity"/>
    <property type="evidence" value="ECO:0007669"/>
    <property type="project" value="UniProtKB-KW"/>
</dbReference>
<dbReference type="Gene3D" id="3.90.550.10">
    <property type="entry name" value="Spore Coat Polysaccharide Biosynthesis Protein SpsA, Chain A"/>
    <property type="match status" value="1"/>
</dbReference>
<keyword evidence="3 6" id="KW-0808">Transferase</keyword>
<feature type="compositionally biased region" description="Basic residues" evidence="4">
    <location>
        <begin position="161"/>
        <end position="170"/>
    </location>
</feature>
<feature type="compositionally biased region" description="Basic and acidic residues" evidence="4">
    <location>
        <begin position="65"/>
        <end position="77"/>
    </location>
</feature>
<keyword evidence="2" id="KW-0328">Glycosyltransferase</keyword>
<dbReference type="SUPFAM" id="SSF53448">
    <property type="entry name" value="Nucleotide-diphospho-sugar transferases"/>
    <property type="match status" value="1"/>
</dbReference>
<feature type="compositionally biased region" description="Basic residues" evidence="4">
    <location>
        <begin position="10"/>
        <end position="27"/>
    </location>
</feature>
<feature type="domain" description="Glycosyltransferase 2-like" evidence="5">
    <location>
        <begin position="336"/>
        <end position="494"/>
    </location>
</feature>
<evidence type="ECO:0000256" key="2">
    <source>
        <dbReference type="ARBA" id="ARBA00022676"/>
    </source>
</evidence>
<dbReference type="InterPro" id="IPR029044">
    <property type="entry name" value="Nucleotide-diphossugar_trans"/>
</dbReference>
<organism evidence="6 7">
    <name type="scientific">Amnibacterium setariae</name>
    <dbReference type="NCBI Taxonomy" id="2306585"/>
    <lineage>
        <taxon>Bacteria</taxon>
        <taxon>Bacillati</taxon>
        <taxon>Actinomycetota</taxon>
        <taxon>Actinomycetes</taxon>
        <taxon>Micrococcales</taxon>
        <taxon>Microbacteriaceae</taxon>
        <taxon>Amnibacterium</taxon>
    </lineage>
</organism>
<feature type="region of interest" description="Disordered" evidence="4">
    <location>
        <begin position="1"/>
        <end position="193"/>
    </location>
</feature>
<feature type="compositionally biased region" description="Basic residues" evidence="4">
    <location>
        <begin position="45"/>
        <end position="64"/>
    </location>
</feature>
<evidence type="ECO:0000313" key="6">
    <source>
        <dbReference type="EMBL" id="RIX26681.1"/>
    </source>
</evidence>
<dbReference type="Proteomes" id="UP000265742">
    <property type="component" value="Unassembled WGS sequence"/>
</dbReference>
<feature type="compositionally biased region" description="Low complexity" evidence="4">
    <location>
        <begin position="28"/>
        <end position="38"/>
    </location>
</feature>
<name>A0A3A1TUB8_9MICO</name>
<protein>
    <submittedName>
        <fullName evidence="6">Glycosyltransferase</fullName>
    </submittedName>
</protein>
<evidence type="ECO:0000256" key="4">
    <source>
        <dbReference type="SAM" id="MobiDB-lite"/>
    </source>
</evidence>